<feature type="transmembrane region" description="Helical" evidence="10">
    <location>
        <begin position="21"/>
        <end position="44"/>
    </location>
</feature>
<feature type="domain" description="Penicillin-binding protein transpeptidase" evidence="11">
    <location>
        <begin position="365"/>
        <end position="623"/>
    </location>
</feature>
<evidence type="ECO:0000256" key="9">
    <source>
        <dbReference type="SAM" id="MobiDB-lite"/>
    </source>
</evidence>
<evidence type="ECO:0000256" key="8">
    <source>
        <dbReference type="ARBA" id="ARBA00049902"/>
    </source>
</evidence>
<evidence type="ECO:0000256" key="4">
    <source>
        <dbReference type="ARBA" id="ARBA00022679"/>
    </source>
</evidence>
<evidence type="ECO:0000256" key="5">
    <source>
        <dbReference type="ARBA" id="ARBA00022801"/>
    </source>
</evidence>
<keyword evidence="1" id="KW-0121">Carboxypeptidase</keyword>
<dbReference type="Pfam" id="PF00905">
    <property type="entry name" value="Transpeptidase"/>
    <property type="match status" value="1"/>
</dbReference>
<evidence type="ECO:0000256" key="2">
    <source>
        <dbReference type="ARBA" id="ARBA00022670"/>
    </source>
</evidence>
<dbReference type="InterPro" id="IPR012338">
    <property type="entry name" value="Beta-lactam/transpept-like"/>
</dbReference>
<reference evidence="13 14" key="1">
    <citation type="submission" date="2020-08" db="EMBL/GenBank/DDBJ databases">
        <authorList>
            <person name="Liu C."/>
            <person name="Sun Q."/>
        </authorList>
    </citation>
    <scope>NUCLEOTIDE SEQUENCE [LARGE SCALE GENOMIC DNA]</scope>
    <source>
        <strain evidence="13 14">NSJ-61</strain>
    </source>
</reference>
<keyword evidence="4" id="KW-0808">Transferase</keyword>
<dbReference type="GO" id="GO:0009002">
    <property type="term" value="F:serine-type D-Ala-D-Ala carboxypeptidase activity"/>
    <property type="evidence" value="ECO:0007669"/>
    <property type="project" value="UniProtKB-EC"/>
</dbReference>
<evidence type="ECO:0000256" key="7">
    <source>
        <dbReference type="ARBA" id="ARBA00034000"/>
    </source>
</evidence>
<gene>
    <name evidence="13" type="ORF">H9Q80_15730</name>
</gene>
<proteinExistence type="predicted"/>
<dbReference type="InterPro" id="IPR001264">
    <property type="entry name" value="Glyco_trans_51"/>
</dbReference>
<dbReference type="Gene3D" id="1.20.1270.70">
    <property type="entry name" value="Designed single chain three-helix bundle"/>
    <property type="match status" value="1"/>
</dbReference>
<evidence type="ECO:0000256" key="6">
    <source>
        <dbReference type="ARBA" id="ARBA00023268"/>
    </source>
</evidence>
<dbReference type="SUPFAM" id="SSF56601">
    <property type="entry name" value="beta-lactamase/transpeptidase-like"/>
    <property type="match status" value="1"/>
</dbReference>
<name>A0A7G9GLJ8_9FIRM</name>
<organism evidence="13 14">
    <name type="scientific">[Eubacterium] hominis</name>
    <dbReference type="NCBI Taxonomy" id="2764325"/>
    <lineage>
        <taxon>Bacteria</taxon>
        <taxon>Bacillati</taxon>
        <taxon>Bacillota</taxon>
        <taxon>Erysipelotrichia</taxon>
        <taxon>Erysipelotrichales</taxon>
        <taxon>Erysipelotrichaceae</taxon>
        <taxon>Amedibacillus</taxon>
    </lineage>
</organism>
<keyword evidence="5" id="KW-0378">Hydrolase</keyword>
<protein>
    <submittedName>
        <fullName evidence="13">Transglycosylase domain-containing protein</fullName>
    </submittedName>
</protein>
<dbReference type="GO" id="GO:0006508">
    <property type="term" value="P:proteolysis"/>
    <property type="evidence" value="ECO:0007669"/>
    <property type="project" value="UniProtKB-KW"/>
</dbReference>
<dbReference type="KEGG" id="ehn:H9Q80_15730"/>
<dbReference type="GO" id="GO:0008658">
    <property type="term" value="F:penicillin binding"/>
    <property type="evidence" value="ECO:0007669"/>
    <property type="project" value="InterPro"/>
</dbReference>
<dbReference type="PANTHER" id="PTHR32282">
    <property type="entry name" value="BINDING PROTEIN TRANSPEPTIDASE, PUTATIVE-RELATED"/>
    <property type="match status" value="1"/>
</dbReference>
<evidence type="ECO:0000259" key="12">
    <source>
        <dbReference type="Pfam" id="PF00912"/>
    </source>
</evidence>
<evidence type="ECO:0000256" key="1">
    <source>
        <dbReference type="ARBA" id="ARBA00022645"/>
    </source>
</evidence>
<dbReference type="GO" id="GO:0009252">
    <property type="term" value="P:peptidoglycan biosynthetic process"/>
    <property type="evidence" value="ECO:0007669"/>
    <property type="project" value="UniProtKB-UniPathway"/>
</dbReference>
<comment type="catalytic activity">
    <reaction evidence="8">
        <text>[GlcNAc-(1-&gt;4)-Mur2Ac(oyl-L-Ala-gamma-D-Glu-L-Lys-D-Ala-D-Ala)](n)-di-trans,octa-cis-undecaprenyl diphosphate + beta-D-GlcNAc-(1-&gt;4)-Mur2Ac(oyl-L-Ala-gamma-D-Glu-L-Lys-D-Ala-D-Ala)-di-trans,octa-cis-undecaprenyl diphosphate = [GlcNAc-(1-&gt;4)-Mur2Ac(oyl-L-Ala-gamma-D-Glu-L-Lys-D-Ala-D-Ala)](n+1)-di-trans,octa-cis-undecaprenyl diphosphate + di-trans,octa-cis-undecaprenyl diphosphate + H(+)</text>
        <dbReference type="Rhea" id="RHEA:23708"/>
        <dbReference type="Rhea" id="RHEA-COMP:9602"/>
        <dbReference type="Rhea" id="RHEA-COMP:9603"/>
        <dbReference type="ChEBI" id="CHEBI:15378"/>
        <dbReference type="ChEBI" id="CHEBI:58405"/>
        <dbReference type="ChEBI" id="CHEBI:60033"/>
        <dbReference type="ChEBI" id="CHEBI:78435"/>
        <dbReference type="EC" id="2.4.99.28"/>
    </reaction>
</comment>
<keyword evidence="3" id="KW-0328">Glycosyltransferase</keyword>
<dbReference type="InterPro" id="IPR023346">
    <property type="entry name" value="Lysozyme-like_dom_sf"/>
</dbReference>
<dbReference type="Proteomes" id="UP000515856">
    <property type="component" value="Chromosome"/>
</dbReference>
<dbReference type="Gene3D" id="3.40.710.10">
    <property type="entry name" value="DD-peptidase/beta-lactamase superfamily"/>
    <property type="match status" value="1"/>
</dbReference>
<dbReference type="Gene3D" id="1.10.3810.10">
    <property type="entry name" value="Biosynthetic peptidoglycan transglycosylase-like"/>
    <property type="match status" value="1"/>
</dbReference>
<dbReference type="RefSeq" id="WP_158552163.1">
    <property type="nucleotide sequence ID" value="NZ_CP060636.1"/>
</dbReference>
<dbReference type="UniPathway" id="UPA00219"/>
<dbReference type="InterPro" id="IPR036950">
    <property type="entry name" value="PBP_transglycosylase"/>
</dbReference>
<evidence type="ECO:0000313" key="14">
    <source>
        <dbReference type="Proteomes" id="UP000515856"/>
    </source>
</evidence>
<dbReference type="GO" id="GO:0030288">
    <property type="term" value="C:outer membrane-bounded periplasmic space"/>
    <property type="evidence" value="ECO:0007669"/>
    <property type="project" value="TreeGrafter"/>
</dbReference>
<keyword evidence="10" id="KW-0472">Membrane</keyword>
<evidence type="ECO:0000256" key="3">
    <source>
        <dbReference type="ARBA" id="ARBA00022676"/>
    </source>
</evidence>
<keyword evidence="10" id="KW-1133">Transmembrane helix</keyword>
<keyword evidence="14" id="KW-1185">Reference proteome</keyword>
<evidence type="ECO:0000313" key="13">
    <source>
        <dbReference type="EMBL" id="QNM11680.1"/>
    </source>
</evidence>
<dbReference type="Pfam" id="PF00912">
    <property type="entry name" value="Transgly"/>
    <property type="match status" value="1"/>
</dbReference>
<dbReference type="GO" id="GO:0008955">
    <property type="term" value="F:peptidoglycan glycosyltransferase activity"/>
    <property type="evidence" value="ECO:0007669"/>
    <property type="project" value="UniProtKB-EC"/>
</dbReference>
<sequence>MEKNPDNKQKTVKKKKPRRSILDRVIIVFLALVLIGGVSVFGVFAKIVSEVETKDLPSKIVSKEPSEIYGVRNGKQVLMNEIGGESREVITYEQIPQVTIDAFLAIEDSRFYSHNGFDLPRFISSAMNNLKNKDLSQGGSTLTMQTIDNYIIKPKEEEDKKNGVTYSSLDKIVSKIKEIYLSMALDNDVSKEYIITAYLNQINFGQHARGIQKGAQYYFGKNVEELNLSESAFLAGVINAPNAFNPYNGVVGNVNYYKAATNRRNETLDMMVNHGYITKEEAALAKSTKLAFQLAGGSSSSDDSSFNAITNQVAKEVQKLTGQDPYTTPMKIYTSIDLDAQEQATKLCSGEGLTLLDNKYYQFGFTMMNNQTGEIVAIGPGLNVDYASGNWKDMSIEPRQPGSSIKPVLDYALTFDKLGWSTAHTLKDEAVDMGGYNLVNADGKYHGDVSMEQAITESFNPPAIKSLQAIIGKIGVDGVVEYMNKAGFNNITTENFNTQFGIGSSEMEASPTQMAAAYASFANGGYYIEPHMVTKVEFKDGSKILDPKYEKTSIMSPQAAYMMSDLLNKAVSGKYSVQGAFLRDLLDSSYTAYGKTGTTNWGENSYGIEPMAIKDNWMIGYTSNYVCATWTGFDGGAETGTTYISYEDLLATRTPGKICSTMLKTVSRGAGPIQRPSGLSDITVMKGMYPYKLAPKGAKDAISGLIKSEYAKNLENATITPPSNLVNFVVTKANAAGTDIDFTFGAYPGDKNSDMIKMYGDIVYKVVITVDGSVTKQETYTSTTGRISGAIPEGKTGKVCGFYQYKNSDDAKAKSNEKCVEISATAAVSKDSLSSLYQSASALNNAEYTPESWLALDSARQAAKIVMDNTSATQAEVDQALNNLQNAVNGLVKNTPEAPTPPADNQGETPAP</sequence>
<evidence type="ECO:0000256" key="10">
    <source>
        <dbReference type="SAM" id="Phobius"/>
    </source>
</evidence>
<dbReference type="InterPro" id="IPR050396">
    <property type="entry name" value="Glycosyltr_51/Transpeptidase"/>
</dbReference>
<accession>A0A7G9GLJ8</accession>
<dbReference type="Pfam" id="PF07554">
    <property type="entry name" value="FIVAR"/>
    <property type="match status" value="1"/>
</dbReference>
<dbReference type="SUPFAM" id="SSF53955">
    <property type="entry name" value="Lysozyme-like"/>
    <property type="match status" value="1"/>
</dbReference>
<dbReference type="PANTHER" id="PTHR32282:SF29">
    <property type="entry name" value="PENICILLIN-BINDING PROTEIN 1A"/>
    <property type="match status" value="1"/>
</dbReference>
<keyword evidence="10" id="KW-0812">Transmembrane</keyword>
<comment type="catalytic activity">
    <reaction evidence="7">
        <text>Preferential cleavage: (Ac)2-L-Lys-D-Ala-|-D-Ala. Also transpeptidation of peptidyl-alanyl moieties that are N-acyl substituents of D-alanine.</text>
        <dbReference type="EC" id="3.4.16.4"/>
    </reaction>
</comment>
<keyword evidence="2" id="KW-0645">Protease</keyword>
<dbReference type="AlphaFoldDB" id="A0A7G9GLJ8"/>
<evidence type="ECO:0000259" key="11">
    <source>
        <dbReference type="Pfam" id="PF00905"/>
    </source>
</evidence>
<dbReference type="InterPro" id="IPR001460">
    <property type="entry name" value="PCN-bd_Tpept"/>
</dbReference>
<feature type="domain" description="Glycosyl transferase family 51" evidence="12">
    <location>
        <begin position="78"/>
        <end position="271"/>
    </location>
</feature>
<keyword evidence="6" id="KW-0511">Multifunctional enzyme</keyword>
<dbReference type="EMBL" id="CP060636">
    <property type="protein sequence ID" value="QNM11680.1"/>
    <property type="molecule type" value="Genomic_DNA"/>
</dbReference>
<feature type="region of interest" description="Disordered" evidence="9">
    <location>
        <begin position="889"/>
        <end position="912"/>
    </location>
</feature>